<proteinExistence type="predicted"/>
<evidence type="ECO:0000313" key="1">
    <source>
        <dbReference type="EMBL" id="MDM8270514.1"/>
    </source>
</evidence>
<accession>A0ABT7V1P1</accession>
<gene>
    <name evidence="1" type="ORF">QUW25_02250</name>
</gene>
<keyword evidence="2" id="KW-1185">Reference proteome</keyword>
<reference evidence="1" key="1">
    <citation type="submission" date="2023-06" db="EMBL/GenBank/DDBJ databases">
        <title>Identification and characterization of horizontal gene transfer across gut microbiota members of farm animals based on homology search.</title>
        <authorList>
            <person name="Schwarzerova J."/>
            <person name="Nykrynova M."/>
            <person name="Jureckova K."/>
            <person name="Cejkova D."/>
            <person name="Rychlik I."/>
        </authorList>
    </citation>
    <scope>NUCLEOTIDE SEQUENCE</scope>
    <source>
        <strain evidence="1">153_Feed</strain>
    </source>
</reference>
<sequence length="69" mass="7497">MGEKDLDAEARLAAYDAFAAGVRDELAAAVARMDELAAAGKVKTATYRQLFAARITLKEIDARLRERGL</sequence>
<dbReference type="RefSeq" id="WP_289510612.1">
    <property type="nucleotide sequence ID" value="NZ_JAUDEA010000002.1"/>
</dbReference>
<dbReference type="Proteomes" id="UP001529256">
    <property type="component" value="Unassembled WGS sequence"/>
</dbReference>
<name>A0ABT7V1P1_9ACTN</name>
<protein>
    <submittedName>
        <fullName evidence="1">Uncharacterized protein</fullName>
    </submittedName>
</protein>
<comment type="caution">
    <text evidence="1">The sequence shown here is derived from an EMBL/GenBank/DDBJ whole genome shotgun (WGS) entry which is preliminary data.</text>
</comment>
<reference evidence="1" key="2">
    <citation type="submission" date="2023-06" db="EMBL/GenBank/DDBJ databases">
        <authorList>
            <person name="Zeman M."/>
            <person name="Kubasova T."/>
            <person name="Jahodarova E."/>
            <person name="Nykrynova M."/>
            <person name="Rychlik I."/>
        </authorList>
    </citation>
    <scope>NUCLEOTIDE SEQUENCE</scope>
    <source>
        <strain evidence="1">153_Feed</strain>
    </source>
</reference>
<organism evidence="1 2">
    <name type="scientific">Thermophilibacter provencensis</name>
    <dbReference type="NCBI Taxonomy" id="1852386"/>
    <lineage>
        <taxon>Bacteria</taxon>
        <taxon>Bacillati</taxon>
        <taxon>Actinomycetota</taxon>
        <taxon>Coriobacteriia</taxon>
        <taxon>Coriobacteriales</taxon>
        <taxon>Atopobiaceae</taxon>
        <taxon>Thermophilibacter</taxon>
    </lineage>
</organism>
<dbReference type="EMBL" id="JAUDEA010000002">
    <property type="protein sequence ID" value="MDM8270514.1"/>
    <property type="molecule type" value="Genomic_DNA"/>
</dbReference>
<evidence type="ECO:0000313" key="2">
    <source>
        <dbReference type="Proteomes" id="UP001529256"/>
    </source>
</evidence>